<organism evidence="1 2">
    <name type="scientific">Leptotrombidium deliense</name>
    <dbReference type="NCBI Taxonomy" id="299467"/>
    <lineage>
        <taxon>Eukaryota</taxon>
        <taxon>Metazoa</taxon>
        <taxon>Ecdysozoa</taxon>
        <taxon>Arthropoda</taxon>
        <taxon>Chelicerata</taxon>
        <taxon>Arachnida</taxon>
        <taxon>Acari</taxon>
        <taxon>Acariformes</taxon>
        <taxon>Trombidiformes</taxon>
        <taxon>Prostigmata</taxon>
        <taxon>Anystina</taxon>
        <taxon>Parasitengona</taxon>
        <taxon>Trombiculoidea</taxon>
        <taxon>Trombiculidae</taxon>
        <taxon>Leptotrombidium</taxon>
    </lineage>
</organism>
<dbReference type="VEuPathDB" id="VectorBase:LDEU011469"/>
<gene>
    <name evidence="1" type="ORF">B4U80_05270</name>
</gene>
<dbReference type="PANTHER" id="PTHR46068">
    <property type="entry name" value="PROTEIN CBG27172"/>
    <property type="match status" value="1"/>
</dbReference>
<dbReference type="STRING" id="299467.A0A443RZ87"/>
<comment type="caution">
    <text evidence="1">The sequence shown here is derived from an EMBL/GenBank/DDBJ whole genome shotgun (WGS) entry which is preliminary data.</text>
</comment>
<protein>
    <recommendedName>
        <fullName evidence="3">Tc1-like transposase DDE domain-containing protein</fullName>
    </recommendedName>
</protein>
<name>A0A443RZ87_9ACAR</name>
<dbReference type="Gene3D" id="3.30.420.10">
    <property type="entry name" value="Ribonuclease H-like superfamily/Ribonuclease H"/>
    <property type="match status" value="1"/>
</dbReference>
<dbReference type="EMBL" id="NCKV01016792">
    <property type="protein sequence ID" value="RWS20571.1"/>
    <property type="molecule type" value="Genomic_DNA"/>
</dbReference>
<dbReference type="InterPro" id="IPR036397">
    <property type="entry name" value="RNaseH_sf"/>
</dbReference>
<reference evidence="1 2" key="1">
    <citation type="journal article" date="2018" name="Gigascience">
        <title>Genomes of trombidid mites reveal novel predicted allergens and laterally-transferred genes associated with secondary metabolism.</title>
        <authorList>
            <person name="Dong X."/>
            <person name="Chaisiri K."/>
            <person name="Xia D."/>
            <person name="Armstrong S.D."/>
            <person name="Fang Y."/>
            <person name="Donnelly M.J."/>
            <person name="Kadowaki T."/>
            <person name="McGarry J.W."/>
            <person name="Darby A.C."/>
            <person name="Makepeace B.L."/>
        </authorList>
    </citation>
    <scope>NUCLEOTIDE SEQUENCE [LARGE SCALE GENOMIC DNA]</scope>
    <source>
        <strain evidence="1">UoL-UT</strain>
    </source>
</reference>
<evidence type="ECO:0000313" key="1">
    <source>
        <dbReference type="EMBL" id="RWS20571.1"/>
    </source>
</evidence>
<dbReference type="Proteomes" id="UP000288716">
    <property type="component" value="Unassembled WGS sequence"/>
</dbReference>
<dbReference type="GO" id="GO:0003676">
    <property type="term" value="F:nucleic acid binding"/>
    <property type="evidence" value="ECO:0007669"/>
    <property type="project" value="InterPro"/>
</dbReference>
<evidence type="ECO:0000313" key="2">
    <source>
        <dbReference type="Proteomes" id="UP000288716"/>
    </source>
</evidence>
<proteinExistence type="predicted"/>
<dbReference type="PANTHER" id="PTHR46068:SF1">
    <property type="entry name" value="TRANSPOSASE IS30-LIKE HTH DOMAIN-CONTAINING PROTEIN"/>
    <property type="match status" value="1"/>
</dbReference>
<sequence length="347" mass="41142">MTYNKLNVVQPLVQRYLKLHKKAKKSDVVAHFKELGYCQSFIYRMMQRVYLKLPPKNIKGSGRKRQKTDEKTFRRIKCMINNKIGKSCRKLGVQLNLSKSYTNRLIRKCNLKHYKQRVAPNSDEKKQIDRKLKCGRLYDTFVTRKNHHEFILDDETYFDINPTQSHYYTRDKSTAPDSVKFCKVKKFPEKVLVWLAISRNGISKPYFMKSKGAMNMQIYSKYCISRRLSKFIKKLHYNDKFIFWPDNASSHYGSVTLKTLKKLNIPYIPKSHNPVNVPQLRPIERFWAILKRNVYANGYCARNLKQLKKRVSAKIAEFSPDDIRNLFHNFESNIRKAYFDGPDSILK</sequence>
<dbReference type="AlphaFoldDB" id="A0A443RZ87"/>
<evidence type="ECO:0008006" key="3">
    <source>
        <dbReference type="Google" id="ProtNLM"/>
    </source>
</evidence>
<dbReference type="OrthoDB" id="6507355at2759"/>
<keyword evidence="2" id="KW-1185">Reference proteome</keyword>
<accession>A0A443RZ87</accession>